<dbReference type="EMBL" id="VOGB01000005">
    <property type="protein sequence ID" value="MQM73606.1"/>
    <property type="molecule type" value="Genomic_DNA"/>
</dbReference>
<dbReference type="AlphaFoldDB" id="A0A6L5GUT9"/>
<evidence type="ECO:0000313" key="1">
    <source>
        <dbReference type="EMBL" id="MQM73606.1"/>
    </source>
</evidence>
<comment type="caution">
    <text evidence="1">The sequence shown here is derived from an EMBL/GenBank/DDBJ whole genome shotgun (WGS) entry which is preliminary data.</text>
</comment>
<gene>
    <name evidence="1" type="ORF">FRC53_09395</name>
</gene>
<name>A0A6L5GUT9_9FIRM</name>
<dbReference type="Proteomes" id="UP000473648">
    <property type="component" value="Unassembled WGS sequence"/>
</dbReference>
<accession>A0A6L5GUT9</accession>
<evidence type="ECO:0000313" key="2">
    <source>
        <dbReference type="Proteomes" id="UP000473648"/>
    </source>
</evidence>
<sequence length="215" mass="24854">MKRCPRCGSKNVAEILYGMPVYDDELQKKLDEGKIVLGGCCICTADINGKQVKVMPSMHCNDCKKDFGKPPILISRKSGETEDYRDIVTSIYFCVGGFFQGGDVVSISRNRDGAVVTAGWLPGDIKKFEKRQIATSEWKQIIDVLYKRLYLQDWKRRYVDPYTLDGTQWELKIRLTGGRRRNYYGSNIFPPYWNELKKVFQKYTIESMLTDIEKD</sequence>
<keyword evidence="2" id="KW-1185">Reference proteome</keyword>
<protein>
    <submittedName>
        <fullName evidence="1">Uncharacterized protein</fullName>
    </submittedName>
</protein>
<reference evidence="1" key="1">
    <citation type="journal article" date="2020" name="Appl. Environ. Microbiol.">
        <title>Medium-Chain Fatty Acid Synthesis by 'Candidatus Weimeria bifida' gen. nov., sp. nov., and 'Candidatus Pseudoramibacter fermentans' sp. nov.</title>
        <authorList>
            <person name="Scarborough M.J."/>
            <person name="Myers K.S."/>
            <person name="Donohue T.J."/>
            <person name="Noguera D.R."/>
        </authorList>
    </citation>
    <scope>NUCLEOTIDE SEQUENCE</scope>
    <source>
        <strain evidence="1">EUB1.1</strain>
    </source>
</reference>
<proteinExistence type="predicted"/>
<organism evidence="1 2">
    <name type="scientific">Candidatus Pseudoramibacter fermentans</name>
    <dbReference type="NCBI Taxonomy" id="2594427"/>
    <lineage>
        <taxon>Bacteria</taxon>
        <taxon>Bacillati</taxon>
        <taxon>Bacillota</taxon>
        <taxon>Clostridia</taxon>
        <taxon>Eubacteriales</taxon>
        <taxon>Eubacteriaceae</taxon>
        <taxon>Pseudoramibacter</taxon>
    </lineage>
</organism>